<gene>
    <name evidence="2" type="ORF">COO09_17065</name>
</gene>
<protein>
    <submittedName>
        <fullName evidence="2">Uncharacterized protein</fullName>
    </submittedName>
</protein>
<evidence type="ECO:0000313" key="2">
    <source>
        <dbReference type="EMBL" id="PCE41058.1"/>
    </source>
</evidence>
<dbReference type="KEGG" id="rdi:CMV14_20255"/>
<reference evidence="2 3" key="1">
    <citation type="submission" date="2017-09" db="EMBL/GenBank/DDBJ databases">
        <title>The Catabolism of 3,6-Dichlorosalicylic acid is Initiated by the Cytochrome P450 Monooxygenase DsmABC in Rhizorhabdus dicambivorans Ndbn-20.</title>
        <authorList>
            <person name="Na L."/>
        </authorList>
    </citation>
    <scope>NUCLEOTIDE SEQUENCE [LARGE SCALE GENOMIC DNA]</scope>
    <source>
        <strain evidence="2 3">Ndbn-20m</strain>
    </source>
</reference>
<feature type="compositionally biased region" description="Gly residues" evidence="1">
    <location>
        <begin position="127"/>
        <end position="142"/>
    </location>
</feature>
<evidence type="ECO:0000256" key="1">
    <source>
        <dbReference type="SAM" id="MobiDB-lite"/>
    </source>
</evidence>
<keyword evidence="3" id="KW-1185">Reference proteome</keyword>
<dbReference type="EMBL" id="NWUF01000019">
    <property type="protein sequence ID" value="PCE41058.1"/>
    <property type="molecule type" value="Genomic_DNA"/>
</dbReference>
<feature type="compositionally biased region" description="Basic and acidic residues" evidence="1">
    <location>
        <begin position="111"/>
        <end position="120"/>
    </location>
</feature>
<name>A0A2A4FUD7_9SPHN</name>
<organism evidence="2 3">
    <name type="scientific">Rhizorhabdus dicambivorans</name>
    <dbReference type="NCBI Taxonomy" id="1850238"/>
    <lineage>
        <taxon>Bacteria</taxon>
        <taxon>Pseudomonadati</taxon>
        <taxon>Pseudomonadota</taxon>
        <taxon>Alphaproteobacteria</taxon>
        <taxon>Sphingomonadales</taxon>
        <taxon>Sphingomonadaceae</taxon>
        <taxon>Rhizorhabdus</taxon>
    </lineage>
</organism>
<comment type="caution">
    <text evidence="2">The sequence shown here is derived from an EMBL/GenBank/DDBJ whole genome shotgun (WGS) entry which is preliminary data.</text>
</comment>
<accession>A0A2A4FUD7</accession>
<feature type="region of interest" description="Disordered" evidence="1">
    <location>
        <begin position="60"/>
        <end position="166"/>
    </location>
</feature>
<feature type="compositionally biased region" description="Basic and acidic residues" evidence="1">
    <location>
        <begin position="80"/>
        <end position="104"/>
    </location>
</feature>
<feature type="compositionally biased region" description="Basic and acidic residues" evidence="1">
    <location>
        <begin position="144"/>
        <end position="157"/>
    </location>
</feature>
<dbReference type="AlphaFoldDB" id="A0A2A4FUD7"/>
<sequence length="166" mass="17512">MDHIADMVGQHAAIGLTAERSLHPAGAQRDAAARHRDLPVLVVAQRPGGIVAGFDPAIRRGGKAAGQRPASTFGLAAPARGERPHPCDARPRLADVQVPRDDRRNPHRLRRPDQAVERLDLPAPGLVGTGDIGAGGLAGIQMGGDHRDRPVDAGHADQRHHHPLVG</sequence>
<evidence type="ECO:0000313" key="3">
    <source>
        <dbReference type="Proteomes" id="UP000218934"/>
    </source>
</evidence>
<proteinExistence type="predicted"/>
<dbReference type="Proteomes" id="UP000218934">
    <property type="component" value="Unassembled WGS sequence"/>
</dbReference>